<accession>A0A7L0WXG7</accession>
<evidence type="ECO:0000256" key="2">
    <source>
        <dbReference type="ARBA" id="ARBA00004371"/>
    </source>
</evidence>
<proteinExistence type="predicted"/>
<evidence type="ECO:0000256" key="7">
    <source>
        <dbReference type="ARBA" id="ARBA00039594"/>
    </source>
</evidence>
<evidence type="ECO:0000256" key="8">
    <source>
        <dbReference type="ARBA" id="ARBA00041780"/>
    </source>
</evidence>
<name>A0A7L0WXG7_TYRSA</name>
<dbReference type="PROSITE" id="PS51886">
    <property type="entry name" value="TLDC"/>
    <property type="match status" value="1"/>
</dbReference>
<dbReference type="GO" id="GO:0031929">
    <property type="term" value="P:TOR signaling"/>
    <property type="evidence" value="ECO:0007669"/>
    <property type="project" value="TreeGrafter"/>
</dbReference>
<keyword evidence="6" id="KW-0458">Lysosome</keyword>
<evidence type="ECO:0000313" key="12">
    <source>
        <dbReference type="EMBL" id="NXL96346.1"/>
    </source>
</evidence>
<dbReference type="GO" id="GO:0005764">
    <property type="term" value="C:lysosome"/>
    <property type="evidence" value="ECO:0007669"/>
    <property type="project" value="UniProtKB-SubCell"/>
</dbReference>
<keyword evidence="4" id="KW-0963">Cytoplasm</keyword>
<evidence type="ECO:0000256" key="10">
    <source>
        <dbReference type="SAM" id="MobiDB-lite"/>
    </source>
</evidence>
<dbReference type="InterPro" id="IPR006571">
    <property type="entry name" value="TLDc_dom"/>
</dbReference>
<evidence type="ECO:0000256" key="5">
    <source>
        <dbReference type="ARBA" id="ARBA00023136"/>
    </source>
</evidence>
<dbReference type="Pfam" id="PF07534">
    <property type="entry name" value="TLD"/>
    <property type="match status" value="1"/>
</dbReference>
<feature type="region of interest" description="Disordered" evidence="10">
    <location>
        <begin position="449"/>
        <end position="471"/>
    </location>
</feature>
<keyword evidence="5" id="KW-0472">Membrane</keyword>
<dbReference type="GO" id="GO:0006979">
    <property type="term" value="P:response to oxidative stress"/>
    <property type="evidence" value="ECO:0007669"/>
    <property type="project" value="TreeGrafter"/>
</dbReference>
<feature type="non-terminal residue" evidence="12">
    <location>
        <position position="1"/>
    </location>
</feature>
<comment type="caution">
    <text evidence="12">The sequence shown here is derived from an EMBL/GenBank/DDBJ whole genome shotgun (WGS) entry which is preliminary data.</text>
</comment>
<dbReference type="SMART" id="SM00584">
    <property type="entry name" value="TLDc"/>
    <property type="match status" value="1"/>
</dbReference>
<dbReference type="PANTHER" id="PTHR23354:SF131">
    <property type="entry name" value="MTOR-ASSOCIATED PROTEIN MEAK7"/>
    <property type="match status" value="1"/>
</dbReference>
<dbReference type="PANTHER" id="PTHR23354">
    <property type="entry name" value="NUCLEOLAR PROTEIN 7/ESTROGEN RECEPTOR COACTIVATOR-RELATED"/>
    <property type="match status" value="1"/>
</dbReference>
<dbReference type="GO" id="GO:0005634">
    <property type="term" value="C:nucleus"/>
    <property type="evidence" value="ECO:0007669"/>
    <property type="project" value="TreeGrafter"/>
</dbReference>
<reference evidence="12 13" key="1">
    <citation type="submission" date="2019-09" db="EMBL/GenBank/DDBJ databases">
        <title>Bird 10,000 Genomes (B10K) Project - Family phase.</title>
        <authorList>
            <person name="Zhang G."/>
        </authorList>
    </citation>
    <scope>NUCLEOTIDE SEQUENCE [LARGE SCALE GENOMIC DNA]</scope>
    <source>
        <strain evidence="12">B10K-DU-001-37</strain>
        <tissue evidence="12">Muscle</tissue>
    </source>
</reference>
<comment type="subcellular location">
    <subcellularLocation>
        <location evidence="3">Cytoplasm</location>
    </subcellularLocation>
    <subcellularLocation>
        <location evidence="2">Lysosome</location>
    </subcellularLocation>
    <subcellularLocation>
        <location evidence="1">Membrane</location>
    </subcellularLocation>
</comment>
<evidence type="ECO:0000256" key="4">
    <source>
        <dbReference type="ARBA" id="ARBA00022490"/>
    </source>
</evidence>
<sequence length="471" mass="52193">KMGNAESNAYHNHLSRFLPEEQTDIDGVFDTLSGSSGSAGGKNAKATKKTLTLAALQAWNAHTREALPEQMTVRLYNGMKSIDLPGKSSGQSEQIAKEQFVIFMSDLLKGNADEKITIIMRMISKTEGPLKGKQIQEFTEDLIMSVVHVLNYRKELKGWNLENTRDSASGVKALASQLLSELKLADGTKPVGPQLLETTFNPSAIADWVYRVPQVSVFLSVVIRQGLHVLHSIPDQTNDILNLVPRCKGMKGRGLVSLFDIPSIIYINSHLPVELQHKWQLLFSSRLHGESFSQLCGHIVNKGPCILILKDLDGFVFGGFASHSWEVKPQFQGDNRCFLFSVFPSLAVYTYTGYNDHFMYLNNGQQTMPNGLGMGGQHGYFGLWIDSDYGKGHSKAKPRCTTYNSPQLSAKEEFTLDAMEVWAVGDVPESTKGKKSILDVDPQAQALLEMAGKGRHSEGLREPLEEDEEDE</sequence>
<feature type="domain" description="TLDc" evidence="11">
    <location>
        <begin position="257"/>
        <end position="425"/>
    </location>
</feature>
<dbReference type="AlphaFoldDB" id="A0A7L0WXG7"/>
<organism evidence="12 13">
    <name type="scientific">Tyrannus savana</name>
    <name type="common">Fork-tailed flycatcher</name>
    <name type="synonym">Muscivora tyrannus</name>
    <dbReference type="NCBI Taxonomy" id="137541"/>
    <lineage>
        <taxon>Eukaryota</taxon>
        <taxon>Metazoa</taxon>
        <taxon>Chordata</taxon>
        <taxon>Craniata</taxon>
        <taxon>Vertebrata</taxon>
        <taxon>Euteleostomi</taxon>
        <taxon>Archelosauria</taxon>
        <taxon>Archosauria</taxon>
        <taxon>Dinosauria</taxon>
        <taxon>Saurischia</taxon>
        <taxon>Theropoda</taxon>
        <taxon>Coelurosauria</taxon>
        <taxon>Aves</taxon>
        <taxon>Neognathae</taxon>
        <taxon>Neoaves</taxon>
        <taxon>Telluraves</taxon>
        <taxon>Australaves</taxon>
        <taxon>Passeriformes</taxon>
        <taxon>Tyrannidae</taxon>
        <taxon>Tyrannus</taxon>
    </lineage>
</organism>
<evidence type="ECO:0000256" key="3">
    <source>
        <dbReference type="ARBA" id="ARBA00004496"/>
    </source>
</evidence>
<gene>
    <name evidence="12" type="primary">Tldc1</name>
    <name evidence="12" type="ORF">TYRSAV_R11552</name>
</gene>
<feature type="non-terminal residue" evidence="12">
    <location>
        <position position="471"/>
    </location>
</feature>
<dbReference type="Proteomes" id="UP000537779">
    <property type="component" value="Unassembled WGS sequence"/>
</dbReference>
<evidence type="ECO:0000313" key="13">
    <source>
        <dbReference type="Proteomes" id="UP000537779"/>
    </source>
</evidence>
<evidence type="ECO:0000256" key="9">
    <source>
        <dbReference type="ARBA" id="ARBA00042134"/>
    </source>
</evidence>
<protein>
    <recommendedName>
        <fullName evidence="7">MTOR-associated protein MEAK7</fullName>
    </recommendedName>
    <alternativeName>
        <fullName evidence="9">TBC/LysM-associated domain-containing protein 1</fullName>
    </alternativeName>
    <alternativeName>
        <fullName evidence="8">TLD domain-containing protein 1</fullName>
    </alternativeName>
</protein>
<evidence type="ECO:0000256" key="1">
    <source>
        <dbReference type="ARBA" id="ARBA00004370"/>
    </source>
</evidence>
<evidence type="ECO:0000256" key="6">
    <source>
        <dbReference type="ARBA" id="ARBA00023228"/>
    </source>
</evidence>
<dbReference type="EMBL" id="VXAW01000079">
    <property type="protein sequence ID" value="NXL96346.1"/>
    <property type="molecule type" value="Genomic_DNA"/>
</dbReference>
<dbReference type="GO" id="GO:0016020">
    <property type="term" value="C:membrane"/>
    <property type="evidence" value="ECO:0007669"/>
    <property type="project" value="UniProtKB-SubCell"/>
</dbReference>
<evidence type="ECO:0000259" key="11">
    <source>
        <dbReference type="PROSITE" id="PS51886"/>
    </source>
</evidence>
<keyword evidence="13" id="KW-1185">Reference proteome</keyword>